<gene>
    <name evidence="1" type="ORF">OIU83_04600</name>
</gene>
<organism evidence="1 2">
    <name type="scientific">Flavobacterium shii</name>
    <dbReference type="NCBI Taxonomy" id="2987687"/>
    <lineage>
        <taxon>Bacteria</taxon>
        <taxon>Pseudomonadati</taxon>
        <taxon>Bacteroidota</taxon>
        <taxon>Flavobacteriia</taxon>
        <taxon>Flavobacteriales</taxon>
        <taxon>Flavobacteriaceae</taxon>
        <taxon>Flavobacterium</taxon>
    </lineage>
</organism>
<evidence type="ECO:0000313" key="1">
    <source>
        <dbReference type="EMBL" id="MCV9926915.1"/>
    </source>
</evidence>
<comment type="caution">
    <text evidence="1">The sequence shown here is derived from an EMBL/GenBank/DDBJ whole genome shotgun (WGS) entry which is preliminary data.</text>
</comment>
<protein>
    <recommendedName>
        <fullName evidence="3">MORN repeat variant</fullName>
    </recommendedName>
</protein>
<dbReference type="AlphaFoldDB" id="A0A9X2ZAU9"/>
<sequence length="228" mass="27191">MKVQLIILVTLLYLSNCKGQVKSDSIIKRETAIETFDINKYRDWDIDTKYSPSKDDKYLKYSNEGVKILYFNDTFQEEKNLYGNPILDVKSYYVKTNSLKLKGQTFYNLEFGIWKEYDEKGNLIKETNYDKEYKFSIDDLVKKMKEKYNYDLMNMEKTYNLNRYIDLEKTKLPLYEVYYRDDKNTQVLHSYVINGNTGEILFSTLRSTQGKQGSLYDAFIKVERSKIK</sequence>
<dbReference type="RefSeq" id="WP_264205093.1">
    <property type="nucleotide sequence ID" value="NZ_JAOZEW010000003.1"/>
</dbReference>
<dbReference type="Proteomes" id="UP001151079">
    <property type="component" value="Unassembled WGS sequence"/>
</dbReference>
<reference evidence="1" key="1">
    <citation type="submission" date="2022-10" db="EMBL/GenBank/DDBJ databases">
        <title>Two novel species of Flavobacterium.</title>
        <authorList>
            <person name="Liu Q."/>
            <person name="Xin Y.-H."/>
        </authorList>
    </citation>
    <scope>NUCLEOTIDE SEQUENCE</scope>
    <source>
        <strain evidence="1">LS1R49</strain>
    </source>
</reference>
<dbReference type="EMBL" id="JAOZEW010000003">
    <property type="protein sequence ID" value="MCV9926915.1"/>
    <property type="molecule type" value="Genomic_DNA"/>
</dbReference>
<evidence type="ECO:0000313" key="2">
    <source>
        <dbReference type="Proteomes" id="UP001151079"/>
    </source>
</evidence>
<proteinExistence type="predicted"/>
<name>A0A9X2ZAU9_9FLAO</name>
<evidence type="ECO:0008006" key="3">
    <source>
        <dbReference type="Google" id="ProtNLM"/>
    </source>
</evidence>
<accession>A0A9X2ZAU9</accession>
<keyword evidence="2" id="KW-1185">Reference proteome</keyword>